<dbReference type="GO" id="GO:0071555">
    <property type="term" value="P:cell wall organization"/>
    <property type="evidence" value="ECO:0007669"/>
    <property type="project" value="UniProtKB-KW"/>
</dbReference>
<dbReference type="Gene3D" id="3.30.1490.480">
    <property type="entry name" value="Endolytic murein transglycosylase"/>
    <property type="match status" value="1"/>
</dbReference>
<dbReference type="OrthoDB" id="9814591at2"/>
<comment type="catalytic activity">
    <reaction evidence="7">
        <text>a peptidoglycan chain = a peptidoglycan chain with N-acetyl-1,6-anhydromuramyl-[peptide] at the reducing end + a peptidoglycan chain with N-acetylglucosamine at the non-reducing end.</text>
        <dbReference type="EC" id="4.2.2.29"/>
    </reaction>
</comment>
<dbReference type="PANTHER" id="PTHR30518:SF2">
    <property type="entry name" value="ENDOLYTIC MUREIN TRANSGLYCOSYLASE"/>
    <property type="match status" value="1"/>
</dbReference>
<protein>
    <recommendedName>
        <fullName evidence="7">Endolytic murein transglycosylase</fullName>
        <ecNumber evidence="7">4.2.2.29</ecNumber>
    </recommendedName>
    <alternativeName>
        <fullName evidence="7">Peptidoglycan lytic transglycosylase</fullName>
    </alternativeName>
    <alternativeName>
        <fullName evidence="7">Peptidoglycan polymerization terminase</fullName>
    </alternativeName>
</protein>
<feature type="compositionally biased region" description="Low complexity" evidence="8">
    <location>
        <begin position="355"/>
        <end position="365"/>
    </location>
</feature>
<dbReference type="HAMAP" id="MF_02065">
    <property type="entry name" value="MltG"/>
    <property type="match status" value="1"/>
</dbReference>
<accession>A0A3M4LLZ4</accession>
<feature type="region of interest" description="Disordered" evidence="8">
    <location>
        <begin position="333"/>
        <end position="375"/>
    </location>
</feature>
<dbReference type="EC" id="4.2.2.29" evidence="7"/>
<dbReference type="AlphaFoldDB" id="A0A3M4LLZ4"/>
<sequence length="375" mass="41437">MIRKILVLLEIAAVLAGLALGYAWWQQREALNQPLNVSQEQLLDVPAGSSPSGVLNRLQADGVIKDAFWLRLYWRFNLAEQPLHSGEYRMTPGMDVQALFGVWKRKEVVQYSLTLVEGWNFRQVRSALAKQPKLEQTLSGLSDSELMARLGHPGVFPEGRFFPDTYRYVRGMSDAELLKQAYNRLEDVLEEEWSKRAENLPYKDPYQALIMASLVEKETGVPRERGEIAGVFVRRLGLGMLLQTDPTVIYGMGERYNGKLTRAHLKEPTPYNTYVIAGLPPTPIALAGREAINAALNPVSGSSLYFVAKGDGSHVFSDDLDAHNAAVREYQIKRRADYRSSPAPVPTAPAGSGSPTTEAEPAAAPETPPGNSASQ</sequence>
<keyword evidence="3 7" id="KW-1133">Transmembrane helix</keyword>
<evidence type="ECO:0000256" key="1">
    <source>
        <dbReference type="ARBA" id="ARBA00022475"/>
    </source>
</evidence>
<evidence type="ECO:0000313" key="9">
    <source>
        <dbReference type="EMBL" id="RMQ42528.1"/>
    </source>
</evidence>
<dbReference type="GO" id="GO:0005886">
    <property type="term" value="C:plasma membrane"/>
    <property type="evidence" value="ECO:0007669"/>
    <property type="project" value="UniProtKB-UniRule"/>
</dbReference>
<comment type="similarity">
    <text evidence="7">Belongs to the transglycosylase MltG family.</text>
</comment>
<dbReference type="GO" id="GO:0009252">
    <property type="term" value="P:peptidoglycan biosynthetic process"/>
    <property type="evidence" value="ECO:0007669"/>
    <property type="project" value="UniProtKB-UniRule"/>
</dbReference>
<evidence type="ECO:0000256" key="7">
    <source>
        <dbReference type="HAMAP-Rule" id="MF_02065"/>
    </source>
</evidence>
<evidence type="ECO:0000256" key="2">
    <source>
        <dbReference type="ARBA" id="ARBA00022692"/>
    </source>
</evidence>
<name>A0A3M4LLZ4_PSECI</name>
<proteinExistence type="inferred from homology"/>
<evidence type="ECO:0000256" key="5">
    <source>
        <dbReference type="ARBA" id="ARBA00023239"/>
    </source>
</evidence>
<keyword evidence="5 7" id="KW-0456">Lyase</keyword>
<reference evidence="9 10" key="1">
    <citation type="submission" date="2018-08" db="EMBL/GenBank/DDBJ databases">
        <title>Recombination of ecologically and evolutionarily significant loci maintains genetic cohesion in the Pseudomonas syringae species complex.</title>
        <authorList>
            <person name="Dillon M."/>
            <person name="Thakur S."/>
            <person name="Almeida R.N.D."/>
            <person name="Weir B.S."/>
            <person name="Guttman D.S."/>
        </authorList>
    </citation>
    <scope>NUCLEOTIDE SEQUENCE [LARGE SCALE GENOMIC DNA]</scope>
    <source>
        <strain evidence="9 10">ICMP 3353</strain>
    </source>
</reference>
<keyword evidence="2 7" id="KW-0812">Transmembrane</keyword>
<dbReference type="RefSeq" id="WP_122317577.1">
    <property type="nucleotide sequence ID" value="NZ_RBRE01000080.1"/>
</dbReference>
<keyword evidence="6 7" id="KW-0961">Cell wall biogenesis/degradation</keyword>
<organism evidence="9 10">
    <name type="scientific">Pseudomonas cichorii</name>
    <dbReference type="NCBI Taxonomy" id="36746"/>
    <lineage>
        <taxon>Bacteria</taxon>
        <taxon>Pseudomonadati</taxon>
        <taxon>Pseudomonadota</taxon>
        <taxon>Gammaproteobacteria</taxon>
        <taxon>Pseudomonadales</taxon>
        <taxon>Pseudomonadaceae</taxon>
        <taxon>Pseudomonas</taxon>
    </lineage>
</organism>
<gene>
    <name evidence="7" type="primary">mltG</name>
    <name evidence="9" type="ORF">ALQ04_00592</name>
</gene>
<evidence type="ECO:0000313" key="10">
    <source>
        <dbReference type="Proteomes" id="UP000277236"/>
    </source>
</evidence>
<dbReference type="NCBIfam" id="TIGR00247">
    <property type="entry name" value="endolytic transglycosylase MltG"/>
    <property type="match status" value="1"/>
</dbReference>
<dbReference type="EMBL" id="RBRE01000080">
    <property type="protein sequence ID" value="RMQ42528.1"/>
    <property type="molecule type" value="Genomic_DNA"/>
</dbReference>
<dbReference type="GO" id="GO:0008932">
    <property type="term" value="F:lytic endotransglycosylase activity"/>
    <property type="evidence" value="ECO:0007669"/>
    <property type="project" value="UniProtKB-UniRule"/>
</dbReference>
<evidence type="ECO:0000256" key="6">
    <source>
        <dbReference type="ARBA" id="ARBA00023316"/>
    </source>
</evidence>
<feature type="site" description="Important for catalytic activity" evidence="7">
    <location>
        <position position="218"/>
    </location>
</feature>
<comment type="caution">
    <text evidence="9">The sequence shown here is derived from an EMBL/GenBank/DDBJ whole genome shotgun (WGS) entry which is preliminary data.</text>
</comment>
<evidence type="ECO:0000256" key="8">
    <source>
        <dbReference type="SAM" id="MobiDB-lite"/>
    </source>
</evidence>
<comment type="function">
    <text evidence="7">Functions as a peptidoglycan terminase that cleaves nascent peptidoglycan strands endolytically to terminate their elongation.</text>
</comment>
<dbReference type="Gene3D" id="3.30.160.60">
    <property type="entry name" value="Classic Zinc Finger"/>
    <property type="match status" value="1"/>
</dbReference>
<keyword evidence="4 7" id="KW-0472">Membrane</keyword>
<keyword evidence="7" id="KW-0997">Cell inner membrane</keyword>
<evidence type="ECO:0000256" key="3">
    <source>
        <dbReference type="ARBA" id="ARBA00022989"/>
    </source>
</evidence>
<dbReference type="Proteomes" id="UP000277236">
    <property type="component" value="Unassembled WGS sequence"/>
</dbReference>
<dbReference type="PANTHER" id="PTHR30518">
    <property type="entry name" value="ENDOLYTIC MUREIN TRANSGLYCOSYLASE"/>
    <property type="match status" value="1"/>
</dbReference>
<dbReference type="CDD" id="cd08010">
    <property type="entry name" value="MltG_like"/>
    <property type="match status" value="1"/>
</dbReference>
<evidence type="ECO:0000256" key="4">
    <source>
        <dbReference type="ARBA" id="ARBA00023136"/>
    </source>
</evidence>
<keyword evidence="1 7" id="KW-1003">Cell membrane</keyword>
<dbReference type="Pfam" id="PF02618">
    <property type="entry name" value="YceG"/>
    <property type="match status" value="1"/>
</dbReference>
<dbReference type="InterPro" id="IPR003770">
    <property type="entry name" value="MLTG-like"/>
</dbReference>